<protein>
    <submittedName>
        <fullName evidence="2">Uncharacterized protein</fullName>
    </submittedName>
</protein>
<evidence type="ECO:0000256" key="1">
    <source>
        <dbReference type="SAM" id="Phobius"/>
    </source>
</evidence>
<dbReference type="EMBL" id="KN840599">
    <property type="protein sequence ID" value="KIP03824.1"/>
    <property type="molecule type" value="Genomic_DNA"/>
</dbReference>
<feature type="transmembrane region" description="Helical" evidence="1">
    <location>
        <begin position="16"/>
        <end position="36"/>
    </location>
</feature>
<keyword evidence="1" id="KW-0812">Transmembrane</keyword>
<gene>
    <name evidence="2" type="ORF">PHLGIDRAFT_224444</name>
</gene>
<name>A0A0C3NGI0_PHLG1</name>
<reference evidence="2 3" key="1">
    <citation type="journal article" date="2014" name="PLoS Genet.">
        <title>Analysis of the Phlebiopsis gigantea genome, transcriptome and secretome provides insight into its pioneer colonization strategies of wood.</title>
        <authorList>
            <person name="Hori C."/>
            <person name="Ishida T."/>
            <person name="Igarashi K."/>
            <person name="Samejima M."/>
            <person name="Suzuki H."/>
            <person name="Master E."/>
            <person name="Ferreira P."/>
            <person name="Ruiz-Duenas F.J."/>
            <person name="Held B."/>
            <person name="Canessa P."/>
            <person name="Larrondo L.F."/>
            <person name="Schmoll M."/>
            <person name="Druzhinina I.S."/>
            <person name="Kubicek C.P."/>
            <person name="Gaskell J.A."/>
            <person name="Kersten P."/>
            <person name="St John F."/>
            <person name="Glasner J."/>
            <person name="Sabat G."/>
            <person name="Splinter BonDurant S."/>
            <person name="Syed K."/>
            <person name="Yadav J."/>
            <person name="Mgbeahuruike A.C."/>
            <person name="Kovalchuk A."/>
            <person name="Asiegbu F.O."/>
            <person name="Lackner G."/>
            <person name="Hoffmeister D."/>
            <person name="Rencoret J."/>
            <person name="Gutierrez A."/>
            <person name="Sun H."/>
            <person name="Lindquist E."/>
            <person name="Barry K."/>
            <person name="Riley R."/>
            <person name="Grigoriev I.V."/>
            <person name="Henrissat B."/>
            <person name="Kues U."/>
            <person name="Berka R.M."/>
            <person name="Martinez A.T."/>
            <person name="Covert S.F."/>
            <person name="Blanchette R.A."/>
            <person name="Cullen D."/>
        </authorList>
    </citation>
    <scope>NUCLEOTIDE SEQUENCE [LARGE SCALE GENOMIC DNA]</scope>
    <source>
        <strain evidence="2 3">11061_1 CR5-6</strain>
    </source>
</reference>
<proteinExistence type="predicted"/>
<organism evidence="2 3">
    <name type="scientific">Phlebiopsis gigantea (strain 11061_1 CR5-6)</name>
    <name type="common">White-rot fungus</name>
    <name type="synonym">Peniophora gigantea</name>
    <dbReference type="NCBI Taxonomy" id="745531"/>
    <lineage>
        <taxon>Eukaryota</taxon>
        <taxon>Fungi</taxon>
        <taxon>Dikarya</taxon>
        <taxon>Basidiomycota</taxon>
        <taxon>Agaricomycotina</taxon>
        <taxon>Agaricomycetes</taxon>
        <taxon>Polyporales</taxon>
        <taxon>Phanerochaetaceae</taxon>
        <taxon>Phlebiopsis</taxon>
    </lineage>
</organism>
<keyword evidence="1" id="KW-0472">Membrane</keyword>
<keyword evidence="3" id="KW-1185">Reference proteome</keyword>
<evidence type="ECO:0000313" key="2">
    <source>
        <dbReference type="EMBL" id="KIP03824.1"/>
    </source>
</evidence>
<dbReference type="Proteomes" id="UP000053257">
    <property type="component" value="Unassembled WGS sequence"/>
</dbReference>
<accession>A0A0C3NGI0</accession>
<evidence type="ECO:0000313" key="3">
    <source>
        <dbReference type="Proteomes" id="UP000053257"/>
    </source>
</evidence>
<dbReference type="AlphaFoldDB" id="A0A0C3NGI0"/>
<sequence length="63" mass="6614">MLSTTTLAGRGDQARFYLSISGGVANMVGLMTANWLGTPKKNMFRWIMGPQTIPANIALGGAG</sequence>
<keyword evidence="1" id="KW-1133">Transmembrane helix</keyword>
<dbReference type="HOGENOM" id="CLU_2886582_0_0_1"/>